<keyword evidence="3" id="KW-0411">Iron-sulfur</keyword>
<comment type="caution">
    <text evidence="5">The sequence shown here is derived from an EMBL/GenBank/DDBJ whole genome shotgun (WGS) entry which is preliminary data.</text>
</comment>
<dbReference type="CDD" id="cd19096">
    <property type="entry name" value="AKR_Fe-S_oxidoreductase"/>
    <property type="match status" value="1"/>
</dbReference>
<dbReference type="Gene3D" id="3.30.70.20">
    <property type="match status" value="1"/>
</dbReference>
<gene>
    <name evidence="5" type="ORF">IAC76_00735</name>
</gene>
<dbReference type="GO" id="GO:0051536">
    <property type="term" value="F:iron-sulfur cluster binding"/>
    <property type="evidence" value="ECO:0007669"/>
    <property type="project" value="UniProtKB-KW"/>
</dbReference>
<protein>
    <submittedName>
        <fullName evidence="5">Aldo/keto reductase</fullName>
    </submittedName>
</protein>
<dbReference type="InterPro" id="IPR023210">
    <property type="entry name" value="NADP_OxRdtase_dom"/>
</dbReference>
<dbReference type="AlphaFoldDB" id="A0A9D9DLS2"/>
<keyword evidence="2" id="KW-0408">Iron</keyword>
<evidence type="ECO:0000313" key="5">
    <source>
        <dbReference type="EMBL" id="MBO8429888.1"/>
    </source>
</evidence>
<evidence type="ECO:0000256" key="1">
    <source>
        <dbReference type="ARBA" id="ARBA00022723"/>
    </source>
</evidence>
<evidence type="ECO:0000256" key="3">
    <source>
        <dbReference type="ARBA" id="ARBA00023014"/>
    </source>
</evidence>
<dbReference type="Pfam" id="PF13187">
    <property type="entry name" value="Fer4_9"/>
    <property type="match status" value="1"/>
</dbReference>
<dbReference type="SUPFAM" id="SSF51430">
    <property type="entry name" value="NAD(P)-linked oxidoreductase"/>
    <property type="match status" value="1"/>
</dbReference>
<dbReference type="Proteomes" id="UP000823632">
    <property type="component" value="Unassembled WGS sequence"/>
</dbReference>
<accession>A0A9D9DLS2</accession>
<feature type="domain" description="4Fe-4S ferredoxin-type" evidence="4">
    <location>
        <begin position="365"/>
        <end position="398"/>
    </location>
</feature>
<dbReference type="PANTHER" id="PTHR43312:SF2">
    <property type="entry name" value="OXIDOREDUCTASE"/>
    <property type="match status" value="1"/>
</dbReference>
<reference evidence="5" key="1">
    <citation type="submission" date="2020-10" db="EMBL/GenBank/DDBJ databases">
        <authorList>
            <person name="Gilroy R."/>
        </authorList>
    </citation>
    <scope>NUCLEOTIDE SEQUENCE</scope>
    <source>
        <strain evidence="5">10192</strain>
    </source>
</reference>
<dbReference type="Gene3D" id="3.20.20.100">
    <property type="entry name" value="NADP-dependent oxidoreductase domain"/>
    <property type="match status" value="1"/>
</dbReference>
<proteinExistence type="predicted"/>
<dbReference type="PANTHER" id="PTHR43312">
    <property type="entry name" value="D-THREO-ALDOSE 1-DEHYDROGENASE"/>
    <property type="match status" value="1"/>
</dbReference>
<dbReference type="EMBL" id="JADIND010000014">
    <property type="protein sequence ID" value="MBO8429888.1"/>
    <property type="molecule type" value="Genomic_DNA"/>
</dbReference>
<dbReference type="PROSITE" id="PS00198">
    <property type="entry name" value="4FE4S_FER_1"/>
    <property type="match status" value="2"/>
</dbReference>
<sequence length="410" mass="46517">MKRRDFIINSALALGGTALLAGCGKKKEIKTSEKQVIKRKFANLEIPLIALGCMRLPMRDGKIDMVELDKMVEYSMNHGANYFDTAYMYVEGKSENAIGEILKKYPRESFILADKCPAYLVNSPADVRKLFEEQLKKCQVEYFDNYMVHNINKNTIGNYRDNDMYGELLKLKNEGKVKHIGFSFHGDPDMLREVISEHKWDFCQLQINYLDWEVINAKELYEIADEAKVPIIVMEPLRGGGLCNLPEKAAAKLKEACPDDTQASFGLRWVTSKKRVFTILSGMSNFQQLKENIDTFTNFREFTEAEEKTAAEVAKIIQSQGAINCTACRYCMEVCPRGINIPAIFGLYNVYKSNGNGFMFGVNYMALKENERADKCINCHLCSKNCPQGLDIPALLKKVDAEAKKETAKK</sequence>
<organism evidence="5 6">
    <name type="scientific">Candidatus Scatousia excrementipullorum</name>
    <dbReference type="NCBI Taxonomy" id="2840936"/>
    <lineage>
        <taxon>Bacteria</taxon>
        <taxon>Candidatus Scatousia</taxon>
    </lineage>
</organism>
<name>A0A9D9DLS2_9BACT</name>
<evidence type="ECO:0000259" key="4">
    <source>
        <dbReference type="PROSITE" id="PS51379"/>
    </source>
</evidence>
<dbReference type="InterPro" id="IPR017896">
    <property type="entry name" value="4Fe4S_Fe-S-bd"/>
</dbReference>
<dbReference type="SUPFAM" id="SSF46548">
    <property type="entry name" value="alpha-helical ferredoxin"/>
    <property type="match status" value="1"/>
</dbReference>
<reference evidence="5" key="2">
    <citation type="journal article" date="2021" name="PeerJ">
        <title>Extensive microbial diversity within the chicken gut microbiome revealed by metagenomics and culture.</title>
        <authorList>
            <person name="Gilroy R."/>
            <person name="Ravi A."/>
            <person name="Getino M."/>
            <person name="Pursley I."/>
            <person name="Horton D.L."/>
            <person name="Alikhan N.F."/>
            <person name="Baker D."/>
            <person name="Gharbi K."/>
            <person name="Hall N."/>
            <person name="Watson M."/>
            <person name="Adriaenssens E.M."/>
            <person name="Foster-Nyarko E."/>
            <person name="Jarju S."/>
            <person name="Secka A."/>
            <person name="Antonio M."/>
            <person name="Oren A."/>
            <person name="Chaudhuri R.R."/>
            <person name="La Ragione R."/>
            <person name="Hildebrand F."/>
            <person name="Pallen M.J."/>
        </authorList>
    </citation>
    <scope>NUCLEOTIDE SEQUENCE</scope>
    <source>
        <strain evidence="5">10192</strain>
    </source>
</reference>
<dbReference type="PROSITE" id="PS51257">
    <property type="entry name" value="PROKAR_LIPOPROTEIN"/>
    <property type="match status" value="1"/>
</dbReference>
<evidence type="ECO:0000313" key="6">
    <source>
        <dbReference type="Proteomes" id="UP000823632"/>
    </source>
</evidence>
<dbReference type="InterPro" id="IPR036812">
    <property type="entry name" value="NAD(P)_OxRdtase_dom_sf"/>
</dbReference>
<dbReference type="InterPro" id="IPR017900">
    <property type="entry name" value="4Fe4S_Fe_S_CS"/>
</dbReference>
<dbReference type="InterPro" id="IPR053135">
    <property type="entry name" value="AKR2_Oxidoreductase"/>
</dbReference>
<evidence type="ECO:0000256" key="2">
    <source>
        <dbReference type="ARBA" id="ARBA00023004"/>
    </source>
</evidence>
<dbReference type="PROSITE" id="PS51379">
    <property type="entry name" value="4FE4S_FER_2"/>
    <property type="match status" value="1"/>
</dbReference>
<dbReference type="GO" id="GO:0046872">
    <property type="term" value="F:metal ion binding"/>
    <property type="evidence" value="ECO:0007669"/>
    <property type="project" value="UniProtKB-KW"/>
</dbReference>
<dbReference type="Pfam" id="PF00248">
    <property type="entry name" value="Aldo_ket_red"/>
    <property type="match status" value="1"/>
</dbReference>
<keyword evidence="1" id="KW-0479">Metal-binding</keyword>